<proteinExistence type="predicted"/>
<dbReference type="Pfam" id="PF00168">
    <property type="entry name" value="C2"/>
    <property type="match status" value="2"/>
</dbReference>
<dbReference type="InterPro" id="IPR035892">
    <property type="entry name" value="C2_domain_sf"/>
</dbReference>
<dbReference type="STRING" id="461836.A0A0L0D6T3"/>
<feature type="region of interest" description="Disordered" evidence="1">
    <location>
        <begin position="220"/>
        <end position="251"/>
    </location>
</feature>
<dbReference type="PANTHER" id="PTHR36127:SF1">
    <property type="entry name" value="COMM DOMAIN-CONTAINING PROTEIN"/>
    <property type="match status" value="1"/>
</dbReference>
<dbReference type="Gene3D" id="2.60.40.150">
    <property type="entry name" value="C2 domain"/>
    <property type="match status" value="2"/>
</dbReference>
<feature type="region of interest" description="Disordered" evidence="1">
    <location>
        <begin position="126"/>
        <end position="163"/>
    </location>
</feature>
<feature type="compositionally biased region" description="Pro residues" evidence="1">
    <location>
        <begin position="234"/>
        <end position="243"/>
    </location>
</feature>
<feature type="compositionally biased region" description="Pro residues" evidence="1">
    <location>
        <begin position="131"/>
        <end position="140"/>
    </location>
</feature>
<dbReference type="InterPro" id="IPR056651">
    <property type="entry name" value="GlfB-like_C"/>
</dbReference>
<dbReference type="RefSeq" id="XP_013759289.1">
    <property type="nucleotide sequence ID" value="XM_013903835.1"/>
</dbReference>
<evidence type="ECO:0000256" key="1">
    <source>
        <dbReference type="SAM" id="MobiDB-lite"/>
    </source>
</evidence>
<dbReference type="EMBL" id="GL349448">
    <property type="protein sequence ID" value="KNC47811.1"/>
    <property type="molecule type" value="Genomic_DNA"/>
</dbReference>
<dbReference type="SMART" id="SM00239">
    <property type="entry name" value="C2"/>
    <property type="match status" value="2"/>
</dbReference>
<evidence type="ECO:0000313" key="3">
    <source>
        <dbReference type="EMBL" id="KNC47811.1"/>
    </source>
</evidence>
<feature type="domain" description="C2" evidence="2">
    <location>
        <begin position="312"/>
        <end position="432"/>
    </location>
</feature>
<dbReference type="OrthoDB" id="419768at2759"/>
<feature type="region of interest" description="Disordered" evidence="1">
    <location>
        <begin position="1301"/>
        <end position="1335"/>
    </location>
</feature>
<dbReference type="PANTHER" id="PTHR36127">
    <property type="entry name" value="EXPRESSED PROTEIN"/>
    <property type="match status" value="1"/>
</dbReference>
<dbReference type="GeneID" id="25563604"/>
<protein>
    <recommendedName>
        <fullName evidence="2">C2 domain-containing protein</fullName>
    </recommendedName>
</protein>
<dbReference type="PROSITE" id="PS50004">
    <property type="entry name" value="C2"/>
    <property type="match status" value="2"/>
</dbReference>
<organism evidence="3 4">
    <name type="scientific">Thecamonas trahens ATCC 50062</name>
    <dbReference type="NCBI Taxonomy" id="461836"/>
    <lineage>
        <taxon>Eukaryota</taxon>
        <taxon>Apusozoa</taxon>
        <taxon>Apusomonadida</taxon>
        <taxon>Apusomonadidae</taxon>
        <taxon>Thecamonas</taxon>
    </lineage>
</organism>
<gene>
    <name evidence="3" type="ORF">AMSG_04040</name>
</gene>
<accession>A0A0L0D6T3</accession>
<feature type="compositionally biased region" description="Basic residues" evidence="1">
    <location>
        <begin position="1315"/>
        <end position="1335"/>
    </location>
</feature>
<keyword evidence="4" id="KW-1185">Reference proteome</keyword>
<dbReference type="SUPFAM" id="SSF49562">
    <property type="entry name" value="C2 domain (Calcium/lipid-binding domain, CaLB)"/>
    <property type="match status" value="2"/>
</dbReference>
<dbReference type="Pfam" id="PF24929">
    <property type="entry name" value="GlfB_C"/>
    <property type="match status" value="2"/>
</dbReference>
<reference evidence="3 4" key="1">
    <citation type="submission" date="2010-05" db="EMBL/GenBank/DDBJ databases">
        <title>The Genome Sequence of Thecamonas trahens ATCC 50062.</title>
        <authorList>
            <consortium name="The Broad Institute Genome Sequencing Platform"/>
            <person name="Russ C."/>
            <person name="Cuomo C."/>
            <person name="Shea T."/>
            <person name="Young S.K."/>
            <person name="Zeng Q."/>
            <person name="Koehrsen M."/>
            <person name="Haas B."/>
            <person name="Borodovsky M."/>
            <person name="Guigo R."/>
            <person name="Alvarado L."/>
            <person name="Berlin A."/>
            <person name="Bochicchio J."/>
            <person name="Borenstein D."/>
            <person name="Chapman S."/>
            <person name="Chen Z."/>
            <person name="Freedman E."/>
            <person name="Gellesch M."/>
            <person name="Goldberg J."/>
            <person name="Griggs A."/>
            <person name="Gujja S."/>
            <person name="Heilman E."/>
            <person name="Heiman D."/>
            <person name="Hepburn T."/>
            <person name="Howarth C."/>
            <person name="Jen D."/>
            <person name="Larson L."/>
            <person name="Mehta T."/>
            <person name="Park D."/>
            <person name="Pearson M."/>
            <person name="Roberts A."/>
            <person name="Saif S."/>
            <person name="Shenoy N."/>
            <person name="Sisk P."/>
            <person name="Stolte C."/>
            <person name="Sykes S."/>
            <person name="Thomson T."/>
            <person name="Walk T."/>
            <person name="White J."/>
            <person name="Yandava C."/>
            <person name="Burger G."/>
            <person name="Gray M.W."/>
            <person name="Holland P.W.H."/>
            <person name="King N."/>
            <person name="Lang F.B.F."/>
            <person name="Roger A.J."/>
            <person name="Ruiz-Trillo I."/>
            <person name="Lander E."/>
            <person name="Nusbaum C."/>
        </authorList>
    </citation>
    <scope>NUCLEOTIDE SEQUENCE [LARGE SCALE GENOMIC DNA]</scope>
    <source>
        <strain evidence="3 4">ATCC 50062</strain>
    </source>
</reference>
<dbReference type="Proteomes" id="UP000054408">
    <property type="component" value="Unassembled WGS sequence"/>
</dbReference>
<dbReference type="CDD" id="cd00030">
    <property type="entry name" value="C2"/>
    <property type="match status" value="2"/>
</dbReference>
<sequence length="1335" mass="144574">MEAVVTVRIQRARRFALLHRPRGAERHSADAVAASSLPVPFVALLLGGAGREVGKTHHIHSTTAPVWNAAFTITVPLVDDADSAAEEPGADALTLAVYDHHRLWKNKLLGQAHIALLPLLQAQAPSTAPDMPLPPLPPPDASDASESEADGPATAPIPPLPVDTSHLRKLLSKKVKLKAQIRKLKATAASADAIAPLYQKYRIMKERISDEVARIKLEQAAGHGGAHAADEPTAPVPPPPPGRPRAGASLQSAASNSLAAWQALPAGVSCGRWMPVADTRPGYENSALCELYYELEFVGVRKTGFSVGSSATDPVATASCELPPLDAGDSGGTSVAITVIEATGLPSSDRFHGADPYAKIIWSSGEVAQGFTDKHTLAPRWDLRFVPLEPEQSFAIVEVWDRDLLSSDDFIGLVDINLEAIPLAHAFLDEWHELKSRTGVAAGRLHVRIERTRRGAHLAAQMGPSMSFDFSASRASDPDRVTASDTFALLSEASVSSLVSSTDGELSRMPSFALSPLDASLSQQVNHVFLHPMSELWLETNLSLYTSMLTVNDEHGGTLFAAAHDVGINPSHAQIRTGITELVMALARAFLPPPRIAALDATFAEYMAAVPMGEEQRGFRAFLHSGTLAETEPLSLTFKCLAEDLLFPAYAALRRGIFEEFPFASEPYSGARPAVVITLSESRVDVVHTRQAVSLSQDPAEAFSFVWQVELAFDVEAGRTHTPLRVDLRVLSHQTAPGMPKYRGAALVDTLSEFVCEKDKYEWIWRRPFADSLVGHDIPRLAKAVTVLARDGTVLYADGKLTGSPAAGVRDAVSSMADDGAAVVELMVAVAHAIDDANTARAVCLHAPAFLTSDGSLGDATRAYLISRYFNEDSAVARVLKTLSQDIIMPSVKTLRSSFYERFPYKDVRGMWAITVAVEDKHVTVEHVRREQSHDADPGAAFEFEWRLKLSFDAHVTQLFPELKITDHSWGAATRPNVQREVLDAMFPFLDMDYFVRQVWSQPLDKVPLHRDLLYTLRSLAIVDADGKHLYAYPQKGSARDCNAAGVRLVVEVLSTRVEASASVSAAILGAYDACVPATTNESDVSEELRKWLRQPAVSGSRTLRVLRCLSQSMLFPAMMKLRSAVFARHPYKDGRGAQGFGVHIQLQANEIEISLHKGQESFSLEPGHFFTFRWVLLLTLDASCTHLSSNLSIVDYAFNARTLPSVKASLREVWAPFLIPTTPLFLKAEDAIAVSAAVVHMIDVVDAVSNAVTRLPHTLHADSPALPGSLPVAQLLTSLRETLGALPHLPLVHVPVASGGDGGANDNGEVKVQGKCKGKAKPAIKVKHRGLHRK</sequence>
<feature type="domain" description="C2" evidence="2">
    <location>
        <begin position="1"/>
        <end position="130"/>
    </location>
</feature>
<dbReference type="InterPro" id="IPR000008">
    <property type="entry name" value="C2_dom"/>
</dbReference>
<name>A0A0L0D6T3_THETB</name>
<evidence type="ECO:0000259" key="2">
    <source>
        <dbReference type="PROSITE" id="PS50004"/>
    </source>
</evidence>
<evidence type="ECO:0000313" key="4">
    <source>
        <dbReference type="Proteomes" id="UP000054408"/>
    </source>
</evidence>